<feature type="signal peptide" evidence="1">
    <location>
        <begin position="1"/>
        <end position="20"/>
    </location>
</feature>
<dbReference type="Proteomes" id="UP001226434">
    <property type="component" value="Unassembled WGS sequence"/>
</dbReference>
<accession>A0ABT6RI61</accession>
<feature type="chain" id="PRO_5046312762" evidence="1">
    <location>
        <begin position="21"/>
        <end position="494"/>
    </location>
</feature>
<dbReference type="SUPFAM" id="SSF50998">
    <property type="entry name" value="Quinoprotein alcohol dehydrogenase-like"/>
    <property type="match status" value="1"/>
</dbReference>
<dbReference type="NCBIfam" id="TIGR04183">
    <property type="entry name" value="Por_Secre_tail"/>
    <property type="match status" value="1"/>
</dbReference>
<name>A0ABT6RI61_9BACT</name>
<sequence length="494" mass="54718">MKKIFFSSAFILSSFAKLHAQSGCTDVAANNYNATAKTNDGSCKYNDIMLTPKVKYTMDNSLRETSGLLYWDGKVWTFNDSGGLPEIYAIDSATGNITKIVTISNATNIDWEEITQDDQYIYIGDFGNNASGNRKNLRIYKIAKADVQSSTSVHAQAINFSYSDQTDFTATASNQTNYDCEAFVAYNDSLFLFSKDWVDFHSRLYSLPKTPGTYTANLKADILVDGLITGATILPSQKTIVLTGYSTVLAPFLYLLYDFSNNDFFGANKRKVQLNSAFTQMEGIAAISSTAFFVSNEFFQRSIITTPARLQSVNLSSLLTTYYTALPYELQSFQATVNDSDVTLRWQLNSTNDITDITVQRKRSTEANFSDLQPIGVNEITFIDKGALQDNSTIQYRLKFTDKTQQVHYSKIVAVSKNKGNSVTITASYNKLKVISDNNISGTMDIVSTNGSLVNRSTISGTNPTIDISNLPAGVYVARLSMNAYSQSAKFFKQ</sequence>
<reference evidence="3 4" key="1">
    <citation type="submission" date="2023-05" db="EMBL/GenBank/DDBJ databases">
        <title>Genome sequence of Pinibacter sp. MAH-24.</title>
        <authorList>
            <person name="Huq M.A."/>
        </authorList>
    </citation>
    <scope>NUCLEOTIDE SEQUENCE [LARGE SCALE GENOMIC DNA]</scope>
    <source>
        <strain evidence="3 4">MAH-24</strain>
    </source>
</reference>
<evidence type="ECO:0000313" key="3">
    <source>
        <dbReference type="EMBL" id="MDI3321554.1"/>
    </source>
</evidence>
<dbReference type="EMBL" id="JASBRG010000007">
    <property type="protein sequence ID" value="MDI3321554.1"/>
    <property type="molecule type" value="Genomic_DNA"/>
</dbReference>
<evidence type="ECO:0000313" key="4">
    <source>
        <dbReference type="Proteomes" id="UP001226434"/>
    </source>
</evidence>
<evidence type="ECO:0000256" key="1">
    <source>
        <dbReference type="SAM" id="SignalP"/>
    </source>
</evidence>
<dbReference type="Gene3D" id="2.60.40.10">
    <property type="entry name" value="Immunoglobulins"/>
    <property type="match status" value="1"/>
</dbReference>
<keyword evidence="1" id="KW-0732">Signal</keyword>
<dbReference type="RefSeq" id="WP_282335661.1">
    <property type="nucleotide sequence ID" value="NZ_JASBRG010000007.1"/>
</dbReference>
<feature type="domain" description="Secretion system C-terminal sorting" evidence="2">
    <location>
        <begin position="432"/>
        <end position="491"/>
    </location>
</feature>
<gene>
    <name evidence="3" type="ORF">QJ048_17290</name>
</gene>
<proteinExistence type="predicted"/>
<dbReference type="Pfam" id="PF18962">
    <property type="entry name" value="Por_Secre_tail"/>
    <property type="match status" value="1"/>
</dbReference>
<dbReference type="InterPro" id="IPR013783">
    <property type="entry name" value="Ig-like_fold"/>
</dbReference>
<comment type="caution">
    <text evidence="3">The sequence shown here is derived from an EMBL/GenBank/DDBJ whole genome shotgun (WGS) entry which is preliminary data.</text>
</comment>
<organism evidence="3 4">
    <name type="scientific">Pinibacter soli</name>
    <dbReference type="NCBI Taxonomy" id="3044211"/>
    <lineage>
        <taxon>Bacteria</taxon>
        <taxon>Pseudomonadati</taxon>
        <taxon>Bacteroidota</taxon>
        <taxon>Chitinophagia</taxon>
        <taxon>Chitinophagales</taxon>
        <taxon>Chitinophagaceae</taxon>
        <taxon>Pinibacter</taxon>
    </lineage>
</organism>
<evidence type="ECO:0000259" key="2">
    <source>
        <dbReference type="Pfam" id="PF18962"/>
    </source>
</evidence>
<dbReference type="InterPro" id="IPR026444">
    <property type="entry name" value="Secre_tail"/>
</dbReference>
<dbReference type="InterPro" id="IPR011047">
    <property type="entry name" value="Quinoprotein_ADH-like_sf"/>
</dbReference>
<protein>
    <submittedName>
        <fullName evidence="3">T9SS type A sorting domain-containing protein</fullName>
    </submittedName>
</protein>
<keyword evidence="4" id="KW-1185">Reference proteome</keyword>